<dbReference type="EMBL" id="JACHWU010000001">
    <property type="protein sequence ID" value="MBB3050303.1"/>
    <property type="molecule type" value="Genomic_DNA"/>
</dbReference>
<dbReference type="SUPFAM" id="SSF117396">
    <property type="entry name" value="TM1631-like"/>
    <property type="match status" value="1"/>
</dbReference>
<dbReference type="PANTHER" id="PTHR30348:SF4">
    <property type="entry name" value="DUF72 DOMAIN-CONTAINING PROTEIN"/>
    <property type="match status" value="1"/>
</dbReference>
<dbReference type="Pfam" id="PF01904">
    <property type="entry name" value="DUF72"/>
    <property type="match status" value="1"/>
</dbReference>
<evidence type="ECO:0000256" key="1">
    <source>
        <dbReference type="SAM" id="MobiDB-lite"/>
    </source>
</evidence>
<feature type="region of interest" description="Disordered" evidence="1">
    <location>
        <begin position="282"/>
        <end position="302"/>
    </location>
</feature>
<accession>A0A839RYX0</accession>
<dbReference type="PANTHER" id="PTHR30348">
    <property type="entry name" value="UNCHARACTERIZED PROTEIN YECE"/>
    <property type="match status" value="1"/>
</dbReference>
<gene>
    <name evidence="2" type="ORF">FHS23_001298</name>
</gene>
<dbReference type="Proteomes" id="UP000550714">
    <property type="component" value="Unassembled WGS sequence"/>
</dbReference>
<reference evidence="2 3" key="1">
    <citation type="submission" date="2020-08" db="EMBL/GenBank/DDBJ databases">
        <title>Genomic Encyclopedia of Type Strains, Phase III (KMG-III): the genomes of soil and plant-associated and newly described type strains.</title>
        <authorList>
            <person name="Whitman W."/>
        </authorList>
    </citation>
    <scope>NUCLEOTIDE SEQUENCE [LARGE SCALE GENOMIC DNA]</scope>
    <source>
        <strain evidence="2 3">CECT 8577</strain>
    </source>
</reference>
<dbReference type="Gene3D" id="3.20.20.410">
    <property type="entry name" value="Protein of unknown function UPF0759"/>
    <property type="match status" value="1"/>
</dbReference>
<organism evidence="2 3">
    <name type="scientific">Prauserella isguenensis</name>
    <dbReference type="NCBI Taxonomy" id="1470180"/>
    <lineage>
        <taxon>Bacteria</taxon>
        <taxon>Bacillati</taxon>
        <taxon>Actinomycetota</taxon>
        <taxon>Actinomycetes</taxon>
        <taxon>Pseudonocardiales</taxon>
        <taxon>Pseudonocardiaceae</taxon>
        <taxon>Prauserella</taxon>
    </lineage>
</organism>
<dbReference type="AlphaFoldDB" id="A0A839RYX0"/>
<comment type="caution">
    <text evidence="2">The sequence shown here is derived from an EMBL/GenBank/DDBJ whole genome shotgun (WGS) entry which is preliminary data.</text>
</comment>
<proteinExistence type="predicted"/>
<evidence type="ECO:0000313" key="2">
    <source>
        <dbReference type="EMBL" id="MBB3050303.1"/>
    </source>
</evidence>
<keyword evidence="3" id="KW-1185">Reference proteome</keyword>
<name>A0A839RYX0_9PSEU</name>
<sequence length="302" mass="34249">MRIGTSGWVYPPWRGRFYPPGLPQRRELEYLANRMGSVEINGSFYSLQRPERYRAWFEQVPDDFVFAVKGGRFITHMKRLREVTEPLANFFASGVTALEHKLGPLLWQLPPTLQFDPDLLADFFRHLPRSTGAAARLARDHHTVRFEPRTSVETDRPLRHALEVRHPSFATAEAVQLLREHEIGLVAADAADEWPQLEDVTADFVYVRLHGWEQLYAGGYPDTELDGWAEKVLAWRAGKSPRSDRTVASAAPRRARDVFVYFDNDQKVKAPDDAIRLARRAGVEVTPPNADGGGSSAERESS</sequence>
<dbReference type="InterPro" id="IPR002763">
    <property type="entry name" value="DUF72"/>
</dbReference>
<dbReference type="InterPro" id="IPR036520">
    <property type="entry name" value="UPF0759_sf"/>
</dbReference>
<evidence type="ECO:0000313" key="3">
    <source>
        <dbReference type="Proteomes" id="UP000550714"/>
    </source>
</evidence>
<protein>
    <submittedName>
        <fullName evidence="2">Uncharacterized protein YecE (DUF72 family)</fullName>
    </submittedName>
</protein>